<dbReference type="InterPro" id="IPR003661">
    <property type="entry name" value="HisK_dim/P_dom"/>
</dbReference>
<dbReference type="Pfam" id="PF13426">
    <property type="entry name" value="PAS_9"/>
    <property type="match status" value="1"/>
</dbReference>
<evidence type="ECO:0000256" key="16">
    <source>
        <dbReference type="PROSITE-ProRule" id="PRU00169"/>
    </source>
</evidence>
<dbReference type="InterPro" id="IPR036097">
    <property type="entry name" value="HisK_dim/P_sf"/>
</dbReference>
<dbReference type="InterPro" id="IPR005467">
    <property type="entry name" value="His_kinase_dom"/>
</dbReference>
<dbReference type="FunFam" id="1.10.287.130:FF:000038">
    <property type="entry name" value="Sensory transduction histidine kinase"/>
    <property type="match status" value="1"/>
</dbReference>
<protein>
    <recommendedName>
        <fullName evidence="3">histidine kinase</fullName>
        <ecNumber evidence="3">2.7.13.3</ecNumber>
    </recommendedName>
</protein>
<evidence type="ECO:0000256" key="5">
    <source>
        <dbReference type="ARBA" id="ARBA00022553"/>
    </source>
</evidence>
<evidence type="ECO:0000259" key="24">
    <source>
        <dbReference type="PROSITE" id="PS50894"/>
    </source>
</evidence>
<feature type="region of interest" description="Disordered" evidence="19">
    <location>
        <begin position="1411"/>
        <end position="1449"/>
    </location>
</feature>
<feature type="domain" description="PAC" evidence="23">
    <location>
        <begin position="830"/>
        <end position="883"/>
    </location>
</feature>
<dbReference type="Pfam" id="PF00072">
    <property type="entry name" value="Response_reg"/>
    <property type="match status" value="1"/>
</dbReference>
<feature type="transmembrane region" description="Helical" evidence="17">
    <location>
        <begin position="118"/>
        <end position="136"/>
    </location>
</feature>
<feature type="coiled-coil region" evidence="18">
    <location>
        <begin position="609"/>
        <end position="638"/>
    </location>
</feature>
<dbReference type="GO" id="GO:0000155">
    <property type="term" value="F:phosphorelay sensor kinase activity"/>
    <property type="evidence" value="ECO:0007669"/>
    <property type="project" value="InterPro"/>
</dbReference>
<dbReference type="InterPro" id="IPR035965">
    <property type="entry name" value="PAS-like_dom_sf"/>
</dbReference>
<feature type="modified residue" description="4-aspartylphosphate" evidence="16">
    <location>
        <position position="1196"/>
    </location>
</feature>
<sequence>MIFPAITQEIPPLQGTFSYGLVALSYLIAVFASYTALDVMNRIKKEELSFKNFLIVSVAVCMGGGIWSMHFIGMLAYTLPIPVSYDPWITILSLVAAIVASGIGFYLAVKLERMVQKVVLGGLVMGAGICVMHYSGMHAMTLEASQHYRLGLLLLSILIAVTASMAALYIILKFREGGSFSGFAFKLVSAMVMGLAVAGMHYTGMAASVFVPSPELIHDLEVVIDKDNLALSVVLMTFFILTMALFLEEYSSITVLPVMFCFFMIVIGWGGFQLVDREIKSNIANLLNTNLKTNVASVRALVQREMQVAKFWSRDPRIQKNIQSLAEKVSNGMTTKNELMASRELSDLRRILGPFHKNQDHVGFVVVHPSGLTMAALLDEPVGRSLLKDKEFVKEAMRGEVVFSSPFWGEVQLPDLDGVDRDNQPTIFTASPVFNENGEVIAVLGFRLRPIKAFGKSLEVSFFGESGEAYAFNSQGYMIGGSRFLGHLKRIGMSQHLPSQTTMKVQIRNPGGNILQGHRPTLPRDQQPFTRMIQSALKGESGLDVDGYRDYRGVPVVGAWTWLPEYNVGIATEMDFDEAYRSSRTLERIFVALLFVLFFAVVVTLVLKRRQAETEKRRAELQDNEIRARDEAEKFRKLFLAEADTILICDAETRQIRDANPAAEKLYGYTRDELLALRVDDLSADPEGTAATFRELREGRLSAVALRYHKKKDGTQFPIEVMEGHISTQEGPVVFKVIRDISRRMKAEEDLRKSEERFSLVLDATQDGIWDDDRRTGTCYFSPQWMAMLGYEPDELPHTNATFFDRIHPEDRECYGELIQAHLEQSNENFEFEVRLVHKDGSYRWVLTRGKTVERDEEGNVVRAVGTHTNIHARKAIEEELMQAQTEAISANEAKSRFLANMSHEIRTPMNAILGLAHLALQNEMPPKQKGYLEKIEKSGQNLLGIINDILDFSKVEAGKLDLEMIPFEIRETLEHISQQQTYFAEECETELVFFCSPMVPGRVIGDPLRVAQVLTNLVSNALKFTSKGTVAVYTDLVESPNAKQNRVELKFVVQDTGIGMAEDQIQGVFGAFTQADASTTRKYGGTGLGLAITRQLVGLMRGRIHVESEPGEGTTFTVALPFECEQEELERATRQSHKIKNRALVIESNPVFGKMLEGMLRSVSFDTDYASTLERGERILTQAESANPYHFVLLDLGLVQSNWSEVCARLKASNPQSEQMKLVLVAPQLEYLQLVTVEGEAIDGVLVKPVRLSQLFDMVTSLFYNKDSQMMRSAACKPESAFDPTTFHGCRVLVAEDNEINQEVVEELLQKVGFDVTIVDNGKAAVDRLSSEEFDMVLMDLQMPVMDGLEAARQIRQDKKFESLPVIALTANAMTGDRERTAEAGMNDHVTKPIDPESMYKTLSRWIKSPARAESEKPAEPPPMEEKTAKPPMERMRQDAVETSDNGFPVIPGLNVEIGLKRMGGNPERYRKTLVDFYEKHAGDGEKIRSAFENKDTLGLRMAVHDLKGVAGNMGADTLFDQAEMLEQALKAGDRKDHENQLRGFLNSLEEVMDPLGKWSGVDKPVREPLIPLSSRNSMCNEQAGILLHNLQSLLEESDSRATVRVAALRGYLEGSPLHDDWKRLNKYIEVYQFDEALQVLQKITWQRKRQCQTSGVTSQ</sequence>
<keyword evidence="9 26" id="KW-0418">Kinase</keyword>
<feature type="modified residue" description="4-aspartylphosphate" evidence="16">
    <location>
        <position position="1341"/>
    </location>
</feature>
<dbReference type="EC" id="2.7.13.3" evidence="3"/>
<dbReference type="InterPro" id="IPR004358">
    <property type="entry name" value="Sig_transdc_His_kin-like_C"/>
</dbReference>
<dbReference type="Gene3D" id="3.30.450.20">
    <property type="entry name" value="PAS domain"/>
    <property type="match status" value="3"/>
</dbReference>
<evidence type="ECO:0000256" key="11">
    <source>
        <dbReference type="ARBA" id="ARBA00022989"/>
    </source>
</evidence>
<dbReference type="SUPFAM" id="SSF55785">
    <property type="entry name" value="PYP-like sensor domain (PAS domain)"/>
    <property type="match status" value="2"/>
</dbReference>
<comment type="subcellular location">
    <subcellularLocation>
        <location evidence="2">Cell membrane</location>
        <topology evidence="2">Multi-pass membrane protein</topology>
    </subcellularLocation>
</comment>
<feature type="transmembrane region" description="Helical" evidence="17">
    <location>
        <begin position="184"/>
        <end position="209"/>
    </location>
</feature>
<reference evidence="26 27" key="1">
    <citation type="journal article" date="2013" name="Front. Microbiol.">
        <title>The genome of Nitrospina gracilis illuminates the metabolism and evolution of the major marine nitrite oxidizer.</title>
        <authorList>
            <person name="Luecker S."/>
            <person name="Nowka B."/>
            <person name="Rattei T."/>
            <person name="Spieck E."/>
            <person name="and Daims H."/>
        </authorList>
    </citation>
    <scope>NUCLEOTIDE SEQUENCE [LARGE SCALE GENOMIC DNA]</scope>
    <source>
        <strain evidence="26 27">3/211</strain>
    </source>
</reference>
<keyword evidence="13 17" id="KW-0472">Membrane</keyword>
<dbReference type="STRING" id="1266370.NITGR_150017"/>
<evidence type="ECO:0000256" key="3">
    <source>
        <dbReference type="ARBA" id="ARBA00012438"/>
    </source>
</evidence>
<dbReference type="SMART" id="SM00086">
    <property type="entry name" value="PAC"/>
    <property type="match status" value="1"/>
</dbReference>
<keyword evidence="10" id="KW-0067">ATP-binding</keyword>
<dbReference type="InterPro" id="IPR011006">
    <property type="entry name" value="CheY-like_superfamily"/>
</dbReference>
<feature type="modified residue" description="Phosphohistidine" evidence="15">
    <location>
        <position position="1506"/>
    </location>
</feature>
<feature type="transmembrane region" description="Helical" evidence="17">
    <location>
        <begin position="17"/>
        <end position="40"/>
    </location>
</feature>
<evidence type="ECO:0000256" key="12">
    <source>
        <dbReference type="ARBA" id="ARBA00023012"/>
    </source>
</evidence>
<feature type="domain" description="HPt" evidence="24">
    <location>
        <begin position="1467"/>
        <end position="1560"/>
    </location>
</feature>
<dbReference type="GO" id="GO:0005886">
    <property type="term" value="C:plasma membrane"/>
    <property type="evidence" value="ECO:0007669"/>
    <property type="project" value="UniProtKB-SubCell"/>
</dbReference>
<accession>M1YW23</accession>
<evidence type="ECO:0000256" key="13">
    <source>
        <dbReference type="ARBA" id="ARBA00023136"/>
    </source>
</evidence>
<evidence type="ECO:0000256" key="9">
    <source>
        <dbReference type="ARBA" id="ARBA00022777"/>
    </source>
</evidence>
<dbReference type="PROSITE" id="PS50109">
    <property type="entry name" value="HIS_KIN"/>
    <property type="match status" value="1"/>
</dbReference>
<dbReference type="NCBIfam" id="TIGR00229">
    <property type="entry name" value="sensory_box"/>
    <property type="match status" value="2"/>
</dbReference>
<feature type="transmembrane region" description="Helical" evidence="17">
    <location>
        <begin position="148"/>
        <end position="172"/>
    </location>
</feature>
<dbReference type="CDD" id="cd17546">
    <property type="entry name" value="REC_hyHK_CKI1_RcsC-like"/>
    <property type="match status" value="1"/>
</dbReference>
<dbReference type="EMBL" id="CAQJ01000017">
    <property type="protein sequence ID" value="CCQ89649.1"/>
    <property type="molecule type" value="Genomic_DNA"/>
</dbReference>
<dbReference type="SUPFAM" id="SSF52172">
    <property type="entry name" value="CheY-like"/>
    <property type="match status" value="2"/>
</dbReference>
<feature type="domain" description="Response regulatory" evidence="21">
    <location>
        <begin position="1143"/>
        <end position="1264"/>
    </location>
</feature>
<evidence type="ECO:0000259" key="25">
    <source>
        <dbReference type="PROSITE" id="PS50924"/>
    </source>
</evidence>
<dbReference type="PROSITE" id="PS50113">
    <property type="entry name" value="PAC"/>
    <property type="match status" value="2"/>
</dbReference>
<dbReference type="FunCoup" id="M1YW23">
    <property type="interactions" value="253"/>
</dbReference>
<dbReference type="PROSITE" id="PS50924">
    <property type="entry name" value="MHYT"/>
    <property type="match status" value="1"/>
</dbReference>
<evidence type="ECO:0000256" key="14">
    <source>
        <dbReference type="ARBA" id="ARBA00023306"/>
    </source>
</evidence>
<evidence type="ECO:0000256" key="1">
    <source>
        <dbReference type="ARBA" id="ARBA00000085"/>
    </source>
</evidence>
<keyword evidence="14" id="KW-0131">Cell cycle</keyword>
<dbReference type="PANTHER" id="PTHR45339">
    <property type="entry name" value="HYBRID SIGNAL TRANSDUCTION HISTIDINE KINASE J"/>
    <property type="match status" value="1"/>
</dbReference>
<comment type="caution">
    <text evidence="17">Lacks conserved residue(s) required for the propagation of feature annotation.</text>
</comment>
<dbReference type="PROSITE" id="PS50110">
    <property type="entry name" value="RESPONSE_REGULATORY"/>
    <property type="match status" value="2"/>
</dbReference>
<feature type="transmembrane region" description="Helical" evidence="17">
    <location>
        <begin position="589"/>
        <end position="607"/>
    </location>
</feature>
<feature type="domain" description="PAC" evidence="23">
    <location>
        <begin position="702"/>
        <end position="753"/>
    </location>
</feature>
<comment type="caution">
    <text evidence="26">The sequence shown here is derived from an EMBL/GenBank/DDBJ whole genome shotgun (WGS) entry which is preliminary data.</text>
</comment>
<keyword evidence="6" id="KW-0808">Transferase</keyword>
<evidence type="ECO:0000313" key="27">
    <source>
        <dbReference type="Proteomes" id="UP000011704"/>
    </source>
</evidence>
<dbReference type="CDD" id="cd00130">
    <property type="entry name" value="PAS"/>
    <property type="match status" value="2"/>
</dbReference>
<evidence type="ECO:0000256" key="8">
    <source>
        <dbReference type="ARBA" id="ARBA00022741"/>
    </source>
</evidence>
<dbReference type="OrthoDB" id="9757990at2"/>
<evidence type="ECO:0000259" key="21">
    <source>
        <dbReference type="PROSITE" id="PS50110"/>
    </source>
</evidence>
<dbReference type="InterPro" id="IPR001610">
    <property type="entry name" value="PAC"/>
</dbReference>
<evidence type="ECO:0000256" key="6">
    <source>
        <dbReference type="ARBA" id="ARBA00022679"/>
    </source>
</evidence>
<evidence type="ECO:0000259" key="23">
    <source>
        <dbReference type="PROSITE" id="PS50113"/>
    </source>
</evidence>
<dbReference type="CDD" id="cd00082">
    <property type="entry name" value="HisKA"/>
    <property type="match status" value="1"/>
</dbReference>
<dbReference type="Gene3D" id="3.40.50.2300">
    <property type="match status" value="2"/>
</dbReference>
<evidence type="ECO:0000256" key="15">
    <source>
        <dbReference type="PROSITE-ProRule" id="PRU00110"/>
    </source>
</evidence>
<dbReference type="SUPFAM" id="SSF55874">
    <property type="entry name" value="ATPase domain of HSP90 chaperone/DNA topoisomerase II/histidine kinase"/>
    <property type="match status" value="1"/>
</dbReference>
<dbReference type="SMART" id="SM00388">
    <property type="entry name" value="HisKA"/>
    <property type="match status" value="1"/>
</dbReference>
<dbReference type="PROSITE" id="PS50112">
    <property type="entry name" value="PAS"/>
    <property type="match status" value="2"/>
</dbReference>
<feature type="domain" description="MHYT" evidence="25">
    <location>
        <begin position="17"/>
        <end position="211"/>
    </location>
</feature>
<dbReference type="InterPro" id="IPR003594">
    <property type="entry name" value="HATPase_dom"/>
</dbReference>
<feature type="domain" description="PAS" evidence="22">
    <location>
        <begin position="631"/>
        <end position="675"/>
    </location>
</feature>
<feature type="domain" description="Histidine kinase" evidence="20">
    <location>
        <begin position="901"/>
        <end position="1125"/>
    </location>
</feature>
<comment type="catalytic activity">
    <reaction evidence="1">
        <text>ATP + protein L-histidine = ADP + protein N-phospho-L-histidine.</text>
        <dbReference type="EC" id="2.7.13.3"/>
    </reaction>
</comment>
<dbReference type="PRINTS" id="PR00344">
    <property type="entry name" value="BCTRLSENSOR"/>
</dbReference>
<dbReference type="Gene3D" id="1.20.120.160">
    <property type="entry name" value="HPT domain"/>
    <property type="match status" value="1"/>
</dbReference>
<dbReference type="RefSeq" id="WP_005006317.1">
    <property type="nucleotide sequence ID" value="NZ_HG422173.1"/>
</dbReference>
<dbReference type="Proteomes" id="UP000011704">
    <property type="component" value="Unassembled WGS sequence"/>
</dbReference>
<dbReference type="Pfam" id="PF00512">
    <property type="entry name" value="HisKA"/>
    <property type="match status" value="1"/>
</dbReference>
<gene>
    <name evidence="26" type="ORF">NITGR_150017</name>
</gene>
<feature type="transmembrane region" description="Helical" evidence="17">
    <location>
        <begin position="254"/>
        <end position="272"/>
    </location>
</feature>
<feature type="transmembrane region" description="Helical" evidence="17">
    <location>
        <begin position="52"/>
        <end position="76"/>
    </location>
</feature>
<dbReference type="InterPro" id="IPR000014">
    <property type="entry name" value="PAS"/>
</dbReference>
<evidence type="ECO:0000259" key="22">
    <source>
        <dbReference type="PROSITE" id="PS50112"/>
    </source>
</evidence>
<dbReference type="SMART" id="SM00448">
    <property type="entry name" value="REC"/>
    <property type="match status" value="2"/>
</dbReference>
<evidence type="ECO:0000256" key="4">
    <source>
        <dbReference type="ARBA" id="ARBA00022475"/>
    </source>
</evidence>
<evidence type="ECO:0000256" key="2">
    <source>
        <dbReference type="ARBA" id="ARBA00004651"/>
    </source>
</evidence>
<dbReference type="CDD" id="cd16922">
    <property type="entry name" value="HATPase_EvgS-ArcB-TorS-like"/>
    <property type="match status" value="1"/>
</dbReference>
<dbReference type="PROSITE" id="PS50894">
    <property type="entry name" value="HPT"/>
    <property type="match status" value="1"/>
</dbReference>
<keyword evidence="18" id="KW-0175">Coiled coil</keyword>
<dbReference type="HOGENOM" id="CLU_000445_114_35_0"/>
<dbReference type="InterPro" id="IPR036890">
    <property type="entry name" value="HATPase_C_sf"/>
</dbReference>
<keyword evidence="7 17" id="KW-0812">Transmembrane</keyword>
<keyword evidence="27" id="KW-1185">Reference proteome</keyword>
<evidence type="ECO:0000256" key="17">
    <source>
        <dbReference type="PROSITE-ProRule" id="PRU00244"/>
    </source>
</evidence>
<dbReference type="Pfam" id="PF01627">
    <property type="entry name" value="Hpt"/>
    <property type="match status" value="1"/>
</dbReference>
<dbReference type="Gene3D" id="1.10.287.130">
    <property type="match status" value="1"/>
</dbReference>
<dbReference type="FunFam" id="3.30.565.10:FF:000010">
    <property type="entry name" value="Sensor histidine kinase RcsC"/>
    <property type="match status" value="1"/>
</dbReference>
<keyword evidence="11 17" id="KW-1133">Transmembrane helix</keyword>
<dbReference type="Pfam" id="PF08447">
    <property type="entry name" value="PAS_3"/>
    <property type="match status" value="1"/>
</dbReference>
<keyword evidence="8" id="KW-0547">Nucleotide-binding</keyword>
<feature type="transmembrane region" description="Helical" evidence="17">
    <location>
        <begin position="88"/>
        <end position="109"/>
    </location>
</feature>
<evidence type="ECO:0000256" key="18">
    <source>
        <dbReference type="SAM" id="Coils"/>
    </source>
</evidence>
<dbReference type="Pfam" id="PF03707">
    <property type="entry name" value="MHYT"/>
    <property type="match status" value="2"/>
</dbReference>
<feature type="compositionally biased region" description="Basic and acidic residues" evidence="19">
    <location>
        <begin position="1412"/>
        <end position="1441"/>
    </location>
</feature>
<dbReference type="Pfam" id="PF02518">
    <property type="entry name" value="HATPase_c"/>
    <property type="match status" value="1"/>
</dbReference>
<dbReference type="Gene3D" id="3.30.565.10">
    <property type="entry name" value="Histidine kinase-like ATPase, C-terminal domain"/>
    <property type="match status" value="1"/>
</dbReference>
<dbReference type="SUPFAM" id="SSF47226">
    <property type="entry name" value="Histidine-containing phosphotransfer domain, HPT domain"/>
    <property type="match status" value="1"/>
</dbReference>
<feature type="domain" description="PAS" evidence="22">
    <location>
        <begin position="754"/>
        <end position="826"/>
    </location>
</feature>
<keyword evidence="5 16" id="KW-0597">Phosphoprotein</keyword>
<keyword evidence="12" id="KW-0902">Two-component regulatory system</keyword>
<dbReference type="InterPro" id="IPR013655">
    <property type="entry name" value="PAS_fold_3"/>
</dbReference>
<evidence type="ECO:0000313" key="26">
    <source>
        <dbReference type="EMBL" id="CCQ89649.1"/>
    </source>
</evidence>
<dbReference type="InterPro" id="IPR000700">
    <property type="entry name" value="PAS-assoc_C"/>
</dbReference>
<dbReference type="PANTHER" id="PTHR45339:SF1">
    <property type="entry name" value="HYBRID SIGNAL TRANSDUCTION HISTIDINE KINASE J"/>
    <property type="match status" value="1"/>
</dbReference>
<dbReference type="SMART" id="SM00091">
    <property type="entry name" value="PAS"/>
    <property type="match status" value="2"/>
</dbReference>
<dbReference type="InterPro" id="IPR036641">
    <property type="entry name" value="HPT_dom_sf"/>
</dbReference>
<proteinExistence type="predicted"/>
<dbReference type="InterPro" id="IPR001789">
    <property type="entry name" value="Sig_transdc_resp-reg_receiver"/>
</dbReference>
<evidence type="ECO:0000259" key="20">
    <source>
        <dbReference type="PROSITE" id="PS50109"/>
    </source>
</evidence>
<evidence type="ECO:0000256" key="19">
    <source>
        <dbReference type="SAM" id="MobiDB-lite"/>
    </source>
</evidence>
<dbReference type="GO" id="GO:0005524">
    <property type="term" value="F:ATP binding"/>
    <property type="evidence" value="ECO:0007669"/>
    <property type="project" value="UniProtKB-KW"/>
</dbReference>
<dbReference type="CDD" id="cd18773">
    <property type="entry name" value="PDC1_HK_sensor"/>
    <property type="match status" value="1"/>
</dbReference>
<dbReference type="InParanoid" id="M1YW23"/>
<keyword evidence="4" id="KW-1003">Cell membrane</keyword>
<organism evidence="26 27">
    <name type="scientific">Nitrospina gracilis (strain 3/211)</name>
    <dbReference type="NCBI Taxonomy" id="1266370"/>
    <lineage>
        <taxon>Bacteria</taxon>
        <taxon>Pseudomonadati</taxon>
        <taxon>Nitrospinota/Tectimicrobiota group</taxon>
        <taxon>Nitrospinota</taxon>
        <taxon>Nitrospinia</taxon>
        <taxon>Nitrospinales</taxon>
        <taxon>Nitrospinaceae</taxon>
        <taxon>Nitrospina</taxon>
    </lineage>
</organism>
<dbReference type="InterPro" id="IPR005330">
    <property type="entry name" value="MHYT_dom"/>
</dbReference>
<evidence type="ECO:0000256" key="7">
    <source>
        <dbReference type="ARBA" id="ARBA00022692"/>
    </source>
</evidence>
<evidence type="ECO:0000256" key="10">
    <source>
        <dbReference type="ARBA" id="ARBA00022840"/>
    </source>
</evidence>
<name>M1YW23_NITG3</name>
<dbReference type="SMART" id="SM00387">
    <property type="entry name" value="HATPase_c"/>
    <property type="match status" value="1"/>
</dbReference>
<feature type="domain" description="Response regulatory" evidence="21">
    <location>
        <begin position="1292"/>
        <end position="1408"/>
    </location>
</feature>
<dbReference type="InterPro" id="IPR008207">
    <property type="entry name" value="Sig_transdc_His_kin_Hpt_dom"/>
</dbReference>
<dbReference type="SUPFAM" id="SSF47384">
    <property type="entry name" value="Homodimeric domain of signal transducing histidine kinase"/>
    <property type="match status" value="1"/>
</dbReference>